<dbReference type="RefSeq" id="YP_007673157.1">
    <property type="nucleotide sequence ID" value="NC_020838.1"/>
</dbReference>
<reference evidence="1 2" key="1">
    <citation type="submission" date="2010-09" db="EMBL/GenBank/DDBJ databases">
        <title>The Genome Sequence of Synechococcus phage S-RIP2 isolate N1_2007.</title>
        <authorList>
            <consortium name="The Broad Institute Genome Sequencing Platform"/>
            <person name="Henn M.R."/>
            <person name="Marston M."/>
            <person name="Levin J."/>
            <person name="Malboeuf C."/>
            <person name="Casali M."/>
            <person name="Russ C."/>
            <person name="Lennon N."/>
            <person name="Chapman S.B."/>
            <person name="Erlich R."/>
            <person name="Young S.K."/>
            <person name="Yandava C."/>
            <person name="Zeng Q."/>
            <person name="Fitzgerald M.F."/>
            <person name="Alvarado L."/>
            <person name="Anderson S."/>
            <person name="Berlin A."/>
            <person name="Chen Z."/>
            <person name="Freedman E."/>
            <person name="Gellesch M."/>
            <person name="Goldberg J."/>
            <person name="Green L."/>
            <person name="Griggs A."/>
            <person name="Gujja S."/>
            <person name="Heilman E.R."/>
            <person name="Heiman D."/>
            <person name="Hollinger A."/>
            <person name="Howarth C."/>
            <person name="Larson L."/>
            <person name="Mehta T."/>
            <person name="Neiman D."/>
            <person name="Pearson M."/>
            <person name="Roberts A."/>
            <person name="Ryan E."/>
            <person name="Saif S."/>
            <person name="Shea T."/>
            <person name="Shenoy N."/>
            <person name="Sisk P."/>
            <person name="Stolte C."/>
            <person name="Sykes S."/>
            <person name="White J."/>
            <person name="Haas B."/>
            <person name="Nusbaum C."/>
            <person name="Birren B."/>
        </authorList>
    </citation>
    <scope>NUCLEOTIDE SEQUENCE [LARGE SCALE GENOMIC DNA]</scope>
</reference>
<name>M4NJZ4_9CAUD</name>
<dbReference type="GeneID" id="15009666"/>
<dbReference type="Gene3D" id="1.10.10.2520">
    <property type="entry name" value="Cell wall hydrolase SleB, domain 1"/>
    <property type="match status" value="1"/>
</dbReference>
<evidence type="ECO:0000313" key="2">
    <source>
        <dbReference type="Proteomes" id="UP000204049"/>
    </source>
</evidence>
<keyword evidence="2" id="KW-1185">Reference proteome</keyword>
<dbReference type="KEGG" id="vg:15009666"/>
<organism evidence="1 2">
    <name type="scientific">Synechococcus phage S-RIP2</name>
    <dbReference type="NCBI Taxonomy" id="754040"/>
    <lineage>
        <taxon>Viruses</taxon>
        <taxon>Duplodnaviria</taxon>
        <taxon>Heunggongvirae</taxon>
        <taxon>Uroviricota</taxon>
        <taxon>Caudoviricetes</taxon>
        <taxon>Autographivirales</taxon>
        <taxon>Sednavirus</taxon>
        <taxon>Sednavirus SRIP2</taxon>
    </lineage>
</organism>
<protein>
    <submittedName>
        <fullName evidence="1">Uncharacterized protein</fullName>
    </submittedName>
</protein>
<dbReference type="EMBL" id="HQ317389">
    <property type="protein sequence ID" value="AGG91308.1"/>
    <property type="molecule type" value="Genomic_DNA"/>
</dbReference>
<sequence>MKLPELSEVQFQSAARSKEFDPLQLPDPNPSLQQNLGAIQRSFANLEQSGQLNAEALYGQQPKKLSTSEVIGQFAELLPETVKTLSAVQEVDVAIQLARADDRYYQMLQQGLIPQNGELMAIEQNEKARDGQIQGAAAEVAAQTNNYDTVRGILNFSNHGEIALRRRTARHMFQNVYPEWMTTQLETNDTEVMVEDGQGGMVKVAINQKDLPDFQHKQIMSHLRTAFMGHELLADTNNDLIQDEMALGFTTDAKITRTYSRETRANDGTKRFNAGYTAMFEDFAKGDLQSLGKFQTNAASMYDKKGINLLNTPEEFFARLISDVGTAAENGAEFPIGEFIMKAQTEDGQTFIKRAPRKAALLMRTYRDKRRTYLANKLKGDKQDLVFSIASFNKESLEQPKTVAEYVEFKGVVRQKAAELGIPEKDLMTLLDEGQRVASYGADEMNELRNNAEIALATGNASKSAEYYTHPVVGPEYREKVDKQVDRVKSPEYTVNSKEIKSTIGTSVRKTMVDPLGNLMGQAVQVNAHYQRIFDSKYAELIEKNEALSPEQKLTPKAIADQARDAALSQWDKDSKNEKHQYYVNPKNGSFPNFPVYAADAKEVSFQNNISNLTANAKTSQGVLTEVAKTPQLLGLTTERTRDILSNWQNNGVVDPELVRASKLINDSVGRIITKPMQLAIAAGQGLGILKPGEVPQSPAFLQRAASKTSQNRWLKHIQSIGGDLYTDTRQYGPVAQMPTRAGMPAVAPVFPGGEPQGLQGLTASDFRELAFIVSGEAARGTDDEYAVAASAINRLGHGGYGKTLHDIARRPGQYEAVFGTKTARYEKELIEKLSSPEGQKKIAQMLIALEGRTDFKGQRELKNRDPDHDPMFDPGGNFYHYTGQTGRGAYTGTINRNYLRFIR</sequence>
<evidence type="ECO:0000313" key="1">
    <source>
        <dbReference type="EMBL" id="AGG91308.1"/>
    </source>
</evidence>
<proteinExistence type="predicted"/>
<dbReference type="Proteomes" id="UP000204049">
    <property type="component" value="Segment"/>
</dbReference>
<accession>M4NJZ4</accession>
<dbReference type="InterPro" id="IPR042047">
    <property type="entry name" value="SleB_dom1"/>
</dbReference>
<gene>
    <name evidence="1" type="ORF">SWQG_00011</name>
</gene>